<evidence type="ECO:0000256" key="6">
    <source>
        <dbReference type="ARBA" id="ARBA00023163"/>
    </source>
</evidence>
<evidence type="ECO:0000256" key="5">
    <source>
        <dbReference type="ARBA" id="ARBA00023128"/>
    </source>
</evidence>
<dbReference type="GO" id="GO:0000150">
    <property type="term" value="F:DNA strand exchange activity"/>
    <property type="evidence" value="ECO:0007669"/>
    <property type="project" value="InterPro"/>
</dbReference>
<comment type="similarity">
    <text evidence="2">Belongs to the mitochondrion-specific ribosomal protein mL67 family.</text>
</comment>
<evidence type="ECO:0000256" key="2">
    <source>
        <dbReference type="ARBA" id="ARBA00010741"/>
    </source>
</evidence>
<gene>
    <name evidence="10" type="ORF">BBO_07827</name>
</gene>
<keyword evidence="11" id="KW-1185">Reference proteome</keyword>
<keyword evidence="3" id="KW-0689">Ribosomal protein</keyword>
<dbReference type="Pfam" id="PF12829">
    <property type="entry name" value="Mhr1"/>
    <property type="match status" value="1"/>
</dbReference>
<dbReference type="PANTHER" id="PTHR28184:SF1">
    <property type="entry name" value="LARGE RIBOSOMAL SUBUNIT PROTEIN ML67"/>
    <property type="match status" value="1"/>
</dbReference>
<keyword evidence="4" id="KW-0805">Transcription regulation</keyword>
<reference evidence="10 11" key="1">
    <citation type="journal article" date="2016" name="Genome Biol. Evol.">
        <title>Divergent and convergent evolution of fungal pathogenicity.</title>
        <authorList>
            <person name="Shang Y."/>
            <person name="Xiao G."/>
            <person name="Zheng P."/>
            <person name="Cen K."/>
            <person name="Zhan S."/>
            <person name="Wang C."/>
        </authorList>
    </citation>
    <scope>NUCLEOTIDE SEQUENCE [LARGE SCALE GENOMIC DNA]</scope>
    <source>
        <strain evidence="10 11">RCEF 3172</strain>
    </source>
</reference>
<evidence type="ECO:0000256" key="8">
    <source>
        <dbReference type="ARBA" id="ARBA00035185"/>
    </source>
</evidence>
<evidence type="ECO:0000256" key="1">
    <source>
        <dbReference type="ARBA" id="ARBA00004173"/>
    </source>
</evidence>
<protein>
    <recommendedName>
        <fullName evidence="8">Large ribosomal subunit protein mL67</fullName>
    </recommendedName>
</protein>
<evidence type="ECO:0000256" key="3">
    <source>
        <dbReference type="ARBA" id="ARBA00022980"/>
    </source>
</evidence>
<proteinExistence type="inferred from homology"/>
<dbReference type="EMBL" id="AZHA01000032">
    <property type="protein sequence ID" value="OAA37128.1"/>
    <property type="molecule type" value="Genomic_DNA"/>
</dbReference>
<comment type="caution">
    <text evidence="10">The sequence shown here is derived from an EMBL/GenBank/DDBJ whole genome shotgun (WGS) entry which is preliminary data.</text>
</comment>
<comment type="subcellular location">
    <subcellularLocation>
        <location evidence="1">Mitochondrion</location>
    </subcellularLocation>
</comment>
<dbReference type="GO" id="GO:0003735">
    <property type="term" value="F:structural constituent of ribosome"/>
    <property type="evidence" value="ECO:0007669"/>
    <property type="project" value="TreeGrafter"/>
</dbReference>
<name>A0A166YPC1_9HYPO</name>
<evidence type="ECO:0000256" key="4">
    <source>
        <dbReference type="ARBA" id="ARBA00023015"/>
    </source>
</evidence>
<keyword evidence="5" id="KW-0496">Mitochondrion</keyword>
<dbReference type="InterPro" id="IPR024629">
    <property type="entry name" value="Ribosomal_mL67"/>
</dbReference>
<keyword evidence="7" id="KW-0687">Ribonucleoprotein</keyword>
<keyword evidence="6" id="KW-0804">Transcription</keyword>
<dbReference type="GO" id="GO:0005840">
    <property type="term" value="C:ribosome"/>
    <property type="evidence" value="ECO:0007669"/>
    <property type="project" value="UniProtKB-KW"/>
</dbReference>
<dbReference type="PANTHER" id="PTHR28184">
    <property type="entry name" value="MITOCHONDRIAL HOMOLOGOUS RECOMBINATION PROTEIN 1"/>
    <property type="match status" value="1"/>
</dbReference>
<dbReference type="Proteomes" id="UP000076863">
    <property type="component" value="Unassembled WGS sequence"/>
</dbReference>
<dbReference type="OrthoDB" id="5333655at2759"/>
<dbReference type="AlphaFoldDB" id="A0A166YPC1"/>
<dbReference type="GO" id="GO:0005739">
    <property type="term" value="C:mitochondrion"/>
    <property type="evidence" value="ECO:0007669"/>
    <property type="project" value="UniProtKB-SubCell"/>
</dbReference>
<organism evidence="10 11">
    <name type="scientific">Beauveria brongniartii RCEF 3172</name>
    <dbReference type="NCBI Taxonomy" id="1081107"/>
    <lineage>
        <taxon>Eukaryota</taxon>
        <taxon>Fungi</taxon>
        <taxon>Dikarya</taxon>
        <taxon>Ascomycota</taxon>
        <taxon>Pezizomycotina</taxon>
        <taxon>Sordariomycetes</taxon>
        <taxon>Hypocreomycetidae</taxon>
        <taxon>Hypocreales</taxon>
        <taxon>Cordycipitaceae</taxon>
        <taxon>Beauveria</taxon>
        <taxon>Beauveria brongniartii</taxon>
    </lineage>
</organism>
<evidence type="ECO:0000256" key="7">
    <source>
        <dbReference type="ARBA" id="ARBA00023274"/>
    </source>
</evidence>
<evidence type="ECO:0000313" key="11">
    <source>
        <dbReference type="Proteomes" id="UP000076863"/>
    </source>
</evidence>
<evidence type="ECO:0000313" key="10">
    <source>
        <dbReference type="EMBL" id="OAA37128.1"/>
    </source>
</evidence>
<feature type="region of interest" description="Disordered" evidence="9">
    <location>
        <begin position="241"/>
        <end position="260"/>
    </location>
</feature>
<dbReference type="GO" id="GO:0003697">
    <property type="term" value="F:single-stranded DNA binding"/>
    <property type="evidence" value="ECO:0007669"/>
    <property type="project" value="InterPro"/>
</dbReference>
<accession>A0A166YPC1</accession>
<evidence type="ECO:0000256" key="9">
    <source>
        <dbReference type="SAM" id="MobiDB-lite"/>
    </source>
</evidence>
<dbReference type="GO" id="GO:1990904">
    <property type="term" value="C:ribonucleoprotein complex"/>
    <property type="evidence" value="ECO:0007669"/>
    <property type="project" value="UniProtKB-KW"/>
</dbReference>
<sequence length="260" mass="29407">MNATQRVRVGQLPDIARLCLRQVHGPKRPPNPMAFQGPEGHGENIWVFTHRRTEQVIYSLYATLDGFRDMKQLTYNGKKTKPAKLRKDYWAPMAKIELPQGAGKVGRTVFQKLRELKHLHEVSWGDSLFYKTPLEYTENQKKSAAKRAAENGPEIRFPRTKAERGRALNAQKANSVADIAVVLSGAGAGNKIKYSTEEDGPKKLLEVKVNWSNIQDTGYAKKWTHNVKHSKMVEPVVARRERKEPPMDEMGPPAQTEAVI</sequence>